<evidence type="ECO:0000313" key="2">
    <source>
        <dbReference type="Proteomes" id="UP001500683"/>
    </source>
</evidence>
<dbReference type="Proteomes" id="UP001500683">
    <property type="component" value="Unassembled WGS sequence"/>
</dbReference>
<reference evidence="2" key="1">
    <citation type="journal article" date="2019" name="Int. J. Syst. Evol. Microbiol.">
        <title>The Global Catalogue of Microorganisms (GCM) 10K type strain sequencing project: providing services to taxonomists for standard genome sequencing and annotation.</title>
        <authorList>
            <consortium name="The Broad Institute Genomics Platform"/>
            <consortium name="The Broad Institute Genome Sequencing Center for Infectious Disease"/>
            <person name="Wu L."/>
            <person name="Ma J."/>
        </authorList>
    </citation>
    <scope>NUCLEOTIDE SEQUENCE [LARGE SCALE GENOMIC DNA]</scope>
    <source>
        <strain evidence="2">JCM 16702</strain>
    </source>
</reference>
<sequence>MALQLTRYVVWAREHLAPRAAWPDRSTAGAPPATGMAHVMKIVVESAMHLVMNAAATHPACVIGTGRMGTVMVEWLAGADVSLQRVWRS</sequence>
<organism evidence="1 2">
    <name type="scientific">Actinomadura miaoliensis</name>
    <dbReference type="NCBI Taxonomy" id="430685"/>
    <lineage>
        <taxon>Bacteria</taxon>
        <taxon>Bacillati</taxon>
        <taxon>Actinomycetota</taxon>
        <taxon>Actinomycetes</taxon>
        <taxon>Streptosporangiales</taxon>
        <taxon>Thermomonosporaceae</taxon>
        <taxon>Actinomadura</taxon>
    </lineage>
</organism>
<gene>
    <name evidence="1" type="ORF">GCM10022214_00300</name>
</gene>
<protein>
    <recommendedName>
        <fullName evidence="3">Pyrroline-5-carboxylate reductase catalytic N-terminal domain-containing protein</fullName>
    </recommendedName>
</protein>
<evidence type="ECO:0000313" key="1">
    <source>
        <dbReference type="EMBL" id="GAA4053714.1"/>
    </source>
</evidence>
<evidence type="ECO:0008006" key="3">
    <source>
        <dbReference type="Google" id="ProtNLM"/>
    </source>
</evidence>
<accession>A0ABP7UV41</accession>
<keyword evidence="2" id="KW-1185">Reference proteome</keyword>
<name>A0ABP7UV41_9ACTN</name>
<proteinExistence type="predicted"/>
<comment type="caution">
    <text evidence="1">The sequence shown here is derived from an EMBL/GenBank/DDBJ whole genome shotgun (WGS) entry which is preliminary data.</text>
</comment>
<dbReference type="EMBL" id="BAAAZG010000001">
    <property type="protein sequence ID" value="GAA4053714.1"/>
    <property type="molecule type" value="Genomic_DNA"/>
</dbReference>